<accession>A0A1G4I4L4</accession>
<comment type="caution">
    <text evidence="1">The sequence shown here is derived from an EMBL/GenBank/DDBJ whole genome shotgun (WGS) entry which is preliminary data.</text>
</comment>
<dbReference type="Proteomes" id="UP000195570">
    <property type="component" value="Unassembled WGS sequence"/>
</dbReference>
<keyword evidence="2" id="KW-1185">Reference proteome</keyword>
<dbReference type="EMBL" id="CZPT02000594">
    <property type="protein sequence ID" value="SCU66656.1"/>
    <property type="molecule type" value="Genomic_DNA"/>
</dbReference>
<dbReference type="AlphaFoldDB" id="A0A1G4I4L4"/>
<proteinExistence type="predicted"/>
<dbReference type="GeneID" id="92380283"/>
<dbReference type="RefSeq" id="XP_067078076.1">
    <property type="nucleotide sequence ID" value="XM_067221975.1"/>
</dbReference>
<protein>
    <submittedName>
        <fullName evidence="1">Uncharacterized protein</fullName>
    </submittedName>
</protein>
<reference evidence="1" key="1">
    <citation type="submission" date="2016-09" db="EMBL/GenBank/DDBJ databases">
        <authorList>
            <person name="Hebert L."/>
            <person name="Moumen B."/>
        </authorList>
    </citation>
    <scope>NUCLEOTIDE SEQUENCE [LARGE SCALE GENOMIC DNA]</scope>
    <source>
        <strain evidence="1">OVI</strain>
    </source>
</reference>
<evidence type="ECO:0000313" key="2">
    <source>
        <dbReference type="Proteomes" id="UP000195570"/>
    </source>
</evidence>
<gene>
    <name evidence="1" type="ORF">TEOVI_000634900</name>
</gene>
<sequence length="129" mass="14871">MSVPEWARSEHSIEEAKEYLRTGNSVDFFELVSSHILREHPLDVAAFALDLVERISKLGNTLSARDYHPKRVEDNKYLQEKNVCEFLNEWILALLKERPDTDEARMSFHKRYLKSLVDGGGCSQCTSVN</sequence>
<evidence type="ECO:0000313" key="1">
    <source>
        <dbReference type="EMBL" id="SCU66656.1"/>
    </source>
</evidence>
<organism evidence="1 2">
    <name type="scientific">Trypanosoma equiperdum</name>
    <dbReference type="NCBI Taxonomy" id="5694"/>
    <lineage>
        <taxon>Eukaryota</taxon>
        <taxon>Discoba</taxon>
        <taxon>Euglenozoa</taxon>
        <taxon>Kinetoplastea</taxon>
        <taxon>Metakinetoplastina</taxon>
        <taxon>Trypanosomatida</taxon>
        <taxon>Trypanosomatidae</taxon>
        <taxon>Trypanosoma</taxon>
    </lineage>
</organism>
<name>A0A1G4I4L4_TRYEQ</name>
<dbReference type="VEuPathDB" id="TriTrypDB:TEOVI_000634900"/>